<dbReference type="GO" id="GO:1990904">
    <property type="term" value="C:ribonucleoprotein complex"/>
    <property type="evidence" value="ECO:0007669"/>
    <property type="project" value="UniProtKB-KW"/>
</dbReference>
<gene>
    <name evidence="5" type="ORF">GKE97_04465</name>
</gene>
<protein>
    <submittedName>
        <fullName evidence="5">S1 RNA-binding domain-containing protein</fullName>
    </submittedName>
</protein>
<comment type="similarity">
    <text evidence="1">Belongs to the bacterial ribosomal protein bS1 family.</text>
</comment>
<dbReference type="Pfam" id="PF00575">
    <property type="entry name" value="S1"/>
    <property type="match status" value="1"/>
</dbReference>
<dbReference type="InterPro" id="IPR012340">
    <property type="entry name" value="NA-bd_OB-fold"/>
</dbReference>
<feature type="domain" description="S1 motif" evidence="4">
    <location>
        <begin position="129"/>
        <end position="198"/>
    </location>
</feature>
<dbReference type="PANTHER" id="PTHR10724:SF7">
    <property type="entry name" value="SMALL RIBOSOMAL SUBUNIT PROTEIN BS1C"/>
    <property type="match status" value="1"/>
</dbReference>
<dbReference type="InterPro" id="IPR003029">
    <property type="entry name" value="S1_domain"/>
</dbReference>
<dbReference type="AlphaFoldDB" id="A0A6I2QYM4"/>
<comment type="caution">
    <text evidence="5">The sequence shown here is derived from an EMBL/GenBank/DDBJ whole genome shotgun (WGS) entry which is preliminary data.</text>
</comment>
<proteinExistence type="inferred from homology"/>
<dbReference type="SUPFAM" id="SSF50249">
    <property type="entry name" value="Nucleic acid-binding proteins"/>
    <property type="match status" value="2"/>
</dbReference>
<organism evidence="5 6">
    <name type="scientific">Flavonifractor plautii</name>
    <name type="common">Fusobacterium plautii</name>
    <dbReference type="NCBI Taxonomy" id="292800"/>
    <lineage>
        <taxon>Bacteria</taxon>
        <taxon>Bacillati</taxon>
        <taxon>Bacillota</taxon>
        <taxon>Clostridia</taxon>
        <taxon>Eubacteriales</taxon>
        <taxon>Oscillospiraceae</taxon>
        <taxon>Flavonifractor</taxon>
    </lineage>
</organism>
<dbReference type="Gene3D" id="2.40.50.140">
    <property type="entry name" value="Nucleic acid-binding proteins"/>
    <property type="match status" value="2"/>
</dbReference>
<dbReference type="InterPro" id="IPR050437">
    <property type="entry name" value="Ribos_protein_bS1-like"/>
</dbReference>
<evidence type="ECO:0000256" key="3">
    <source>
        <dbReference type="ARBA" id="ARBA00023274"/>
    </source>
</evidence>
<dbReference type="Proteomes" id="UP000434475">
    <property type="component" value="Unassembled WGS sequence"/>
</dbReference>
<evidence type="ECO:0000256" key="2">
    <source>
        <dbReference type="ARBA" id="ARBA00022980"/>
    </source>
</evidence>
<evidence type="ECO:0000313" key="6">
    <source>
        <dbReference type="Proteomes" id="UP000434475"/>
    </source>
</evidence>
<evidence type="ECO:0000256" key="1">
    <source>
        <dbReference type="ARBA" id="ARBA00006767"/>
    </source>
</evidence>
<dbReference type="EMBL" id="WKPR01000004">
    <property type="protein sequence ID" value="MSB18769.1"/>
    <property type="molecule type" value="Genomic_DNA"/>
</dbReference>
<dbReference type="PANTHER" id="PTHR10724">
    <property type="entry name" value="30S RIBOSOMAL PROTEIN S1"/>
    <property type="match status" value="1"/>
</dbReference>
<name>A0A6I2QYM4_FLAPL</name>
<keyword evidence="2" id="KW-0689">Ribosomal protein</keyword>
<evidence type="ECO:0000259" key="4">
    <source>
        <dbReference type="PROSITE" id="PS50126"/>
    </source>
</evidence>
<dbReference type="PROSITE" id="PS50126">
    <property type="entry name" value="S1"/>
    <property type="match status" value="1"/>
</dbReference>
<dbReference type="GO" id="GO:0003729">
    <property type="term" value="F:mRNA binding"/>
    <property type="evidence" value="ECO:0007669"/>
    <property type="project" value="TreeGrafter"/>
</dbReference>
<dbReference type="GO" id="GO:0005840">
    <property type="term" value="C:ribosome"/>
    <property type="evidence" value="ECO:0007669"/>
    <property type="project" value="UniProtKB-KW"/>
</dbReference>
<evidence type="ECO:0000313" key="5">
    <source>
        <dbReference type="EMBL" id="MSB18769.1"/>
    </source>
</evidence>
<keyword evidence="3" id="KW-0687">Ribonucleoprotein</keyword>
<dbReference type="GO" id="GO:0006412">
    <property type="term" value="P:translation"/>
    <property type="evidence" value="ECO:0007669"/>
    <property type="project" value="TreeGrafter"/>
</dbReference>
<accession>A0A6I2QYM4</accession>
<dbReference type="GO" id="GO:0003735">
    <property type="term" value="F:structural constituent of ribosome"/>
    <property type="evidence" value="ECO:0007669"/>
    <property type="project" value="TreeGrafter"/>
</dbReference>
<dbReference type="SMART" id="SM00316">
    <property type="entry name" value="S1"/>
    <property type="match status" value="3"/>
</dbReference>
<reference evidence="5 6" key="1">
    <citation type="journal article" date="2019" name="Nat. Med.">
        <title>A library of human gut bacterial isolates paired with longitudinal multiomics data enables mechanistic microbiome research.</title>
        <authorList>
            <person name="Poyet M."/>
            <person name="Groussin M."/>
            <person name="Gibbons S.M."/>
            <person name="Avila-Pacheco J."/>
            <person name="Jiang X."/>
            <person name="Kearney S.M."/>
            <person name="Perrotta A.R."/>
            <person name="Berdy B."/>
            <person name="Zhao S."/>
            <person name="Lieberman T.D."/>
            <person name="Swanson P.K."/>
            <person name="Smith M."/>
            <person name="Roesemann S."/>
            <person name="Alexander J.E."/>
            <person name="Rich S.A."/>
            <person name="Livny J."/>
            <person name="Vlamakis H."/>
            <person name="Clish C."/>
            <person name="Bullock K."/>
            <person name="Deik A."/>
            <person name="Scott J."/>
            <person name="Pierce K.A."/>
            <person name="Xavier R.J."/>
            <person name="Alm E.J."/>
        </authorList>
    </citation>
    <scope>NUCLEOTIDE SEQUENCE [LARGE SCALE GENOMIC DNA]</scope>
    <source>
        <strain evidence="5 6">BIOML-A2</strain>
    </source>
</reference>
<sequence length="313" mass="33913">MVTLRSRFLPEGRLLHTSENEAACASCDGLRRAMEEGTVLEGVAQLCDGAHNLLVSVGPFTGFLPREEAALGIAEGTTREIAILSRVGKPVCFQITALEESGGVLRPRLSRRRAQQAALDAMLAGLHPGCILPAVVTHLESFGAFVDIGCGVPSLIGIENISVSRIPHPDQRFRVGQAIFAVVQELDPKLGRVYLTHRELLGTWAENAARFQAGMTVPGIVRGLKEYGAFVELTPNLSGLAERKNGLREGDRVSVYIKAILPERMKIKLLAIDTLPPLNVPAPLEYFLTQGQIEKWKYAPEGCVKVGAETIFA</sequence>